<evidence type="ECO:0000313" key="5">
    <source>
        <dbReference type="Proteomes" id="UP001175228"/>
    </source>
</evidence>
<feature type="domain" description="YEATS" evidence="3">
    <location>
        <begin position="332"/>
        <end position="484"/>
    </location>
</feature>
<dbReference type="AlphaFoldDB" id="A0AA39TZN8"/>
<dbReference type="InterPro" id="IPR038704">
    <property type="entry name" value="YEAST_sf"/>
</dbReference>
<evidence type="ECO:0000256" key="2">
    <source>
        <dbReference type="PROSITE-ProRule" id="PRU00376"/>
    </source>
</evidence>
<keyword evidence="5" id="KW-1185">Reference proteome</keyword>
<sequence>MFPENVQTLENNDADEQHLREILLPEIQLEIDLRNRLAQTVESRIAWATSLQESLLKRGNAGNDSAAFKMAALDALSAIEEPSKLFLDHETIHTVSSVPLAQATVAPGRKNRVPPRESRATRSRQKAKFLYTRTDNQTHLLTCPECLRTQFSSIQGLYNHARITHQLEWGNHDDCVRACSVPRDDLDLSEGTEVALTLLGVRGLFERAVEQPSPLSLIDAMDVDDEPAPDPEATNHISRTLGVHAETFALASVLGKEVKRREIRARNEEEDVDIDSLDNKRSRWHMPRMHRSLAKPEPPREEAIHTPPNVLKANRSISDAVGHSSSYGVQPNWSRFHIAARVVVMDRSLHLGMRPEETKYTHRWMLSVEAPSYSINITTILKRITVTSLSDYHTFSPLSAAEPPFVVVGAAARPFLARIELLFSHARSQDSQGQKFVLEHWVDLASPRPSKLPVKGEEQVVDIELDKETVFLPAKTNYVAVNAKEHWQRETGVHPANSAVSYNLTNTAAINPSSFFHNISETAKSPKAAPTEIGYPAVLRELLPSFPITLEGENNFPGLISKSYSFVDVVANRGAAPPTVPYTLVTSHDEFHELIVGRRKAIEWGRASAIRETYTELVKRTGRELELDRLSTADVFCWLEAEGLLLRTNPSLAEPQPGTTDELHPQRWCTTCGLVSRVHITSDGPFVCDIIPTAWRMTRMPIVDLDRILAPPLTVSLTRPTHTGDERHWNNAQVVRASDPKLLLSTREVIRVLNLPAFLSSDGGPSIFPIDKFGHDASEVTQTLAPYSILALAAEQFVAKLVLGGLHISSHFQHRTPGERRLLTPMHVVQGVVDGKNRDQTGLAMFYALARIGRRAEMRGLVERV</sequence>
<name>A0AA39TZN8_9AGAR</name>
<dbReference type="EMBL" id="JAUEPU010000002">
    <property type="protein sequence ID" value="KAK0504656.1"/>
    <property type="molecule type" value="Genomic_DNA"/>
</dbReference>
<dbReference type="GO" id="GO:0005634">
    <property type="term" value="C:nucleus"/>
    <property type="evidence" value="ECO:0007669"/>
    <property type="project" value="UniProtKB-SubCell"/>
</dbReference>
<keyword evidence="1 2" id="KW-0539">Nucleus</keyword>
<dbReference type="PROSITE" id="PS51037">
    <property type="entry name" value="YEATS"/>
    <property type="match status" value="1"/>
</dbReference>
<dbReference type="Gene3D" id="2.60.40.1970">
    <property type="entry name" value="YEATS domain"/>
    <property type="match status" value="1"/>
</dbReference>
<accession>A0AA39TZN8</accession>
<reference evidence="4" key="1">
    <citation type="submission" date="2023-06" db="EMBL/GenBank/DDBJ databases">
        <authorList>
            <consortium name="Lawrence Berkeley National Laboratory"/>
            <person name="Ahrendt S."/>
            <person name="Sahu N."/>
            <person name="Indic B."/>
            <person name="Wong-Bajracharya J."/>
            <person name="Merenyi Z."/>
            <person name="Ke H.-M."/>
            <person name="Monk M."/>
            <person name="Kocsube S."/>
            <person name="Drula E."/>
            <person name="Lipzen A."/>
            <person name="Balint B."/>
            <person name="Henrissat B."/>
            <person name="Andreopoulos B."/>
            <person name="Martin F.M."/>
            <person name="Harder C.B."/>
            <person name="Rigling D."/>
            <person name="Ford K.L."/>
            <person name="Foster G.D."/>
            <person name="Pangilinan J."/>
            <person name="Papanicolaou A."/>
            <person name="Barry K."/>
            <person name="LaButti K."/>
            <person name="Viragh M."/>
            <person name="Koriabine M."/>
            <person name="Yan M."/>
            <person name="Riley R."/>
            <person name="Champramary S."/>
            <person name="Plett K.L."/>
            <person name="Tsai I.J."/>
            <person name="Slot J."/>
            <person name="Sipos G."/>
            <person name="Plett J."/>
            <person name="Nagy L.G."/>
            <person name="Grigoriev I.V."/>
        </authorList>
    </citation>
    <scope>NUCLEOTIDE SEQUENCE</scope>
    <source>
        <strain evidence="4">HWK02</strain>
    </source>
</reference>
<comment type="subcellular location">
    <subcellularLocation>
        <location evidence="2">Nucleus</location>
    </subcellularLocation>
</comment>
<dbReference type="Pfam" id="PF22951">
    <property type="entry name" value="3HBD"/>
    <property type="match status" value="1"/>
</dbReference>
<evidence type="ECO:0000313" key="4">
    <source>
        <dbReference type="EMBL" id="KAK0504656.1"/>
    </source>
</evidence>
<evidence type="ECO:0000259" key="3">
    <source>
        <dbReference type="PROSITE" id="PS51037"/>
    </source>
</evidence>
<gene>
    <name evidence="4" type="ORF">EDD18DRAFT_307733</name>
</gene>
<dbReference type="Proteomes" id="UP001175228">
    <property type="component" value="Unassembled WGS sequence"/>
</dbReference>
<evidence type="ECO:0000256" key="1">
    <source>
        <dbReference type="ARBA" id="ARBA00023242"/>
    </source>
</evidence>
<proteinExistence type="predicted"/>
<protein>
    <recommendedName>
        <fullName evidence="3">YEATS domain-containing protein</fullName>
    </recommendedName>
</protein>
<dbReference type="InterPro" id="IPR055129">
    <property type="entry name" value="YEATS_dom"/>
</dbReference>
<dbReference type="InterPro" id="IPR055127">
    <property type="entry name" value="YEATS2_3HBD"/>
</dbReference>
<organism evidence="4 5">
    <name type="scientific">Armillaria luteobubalina</name>
    <dbReference type="NCBI Taxonomy" id="153913"/>
    <lineage>
        <taxon>Eukaryota</taxon>
        <taxon>Fungi</taxon>
        <taxon>Dikarya</taxon>
        <taxon>Basidiomycota</taxon>
        <taxon>Agaricomycotina</taxon>
        <taxon>Agaricomycetes</taxon>
        <taxon>Agaricomycetidae</taxon>
        <taxon>Agaricales</taxon>
        <taxon>Marasmiineae</taxon>
        <taxon>Physalacriaceae</taxon>
        <taxon>Armillaria</taxon>
    </lineage>
</organism>
<comment type="caution">
    <text evidence="4">The sequence shown here is derived from an EMBL/GenBank/DDBJ whole genome shotgun (WGS) entry which is preliminary data.</text>
</comment>